<feature type="compositionally biased region" description="Low complexity" evidence="1">
    <location>
        <begin position="1167"/>
        <end position="1181"/>
    </location>
</feature>
<feature type="compositionally biased region" description="Low complexity" evidence="1">
    <location>
        <begin position="1282"/>
        <end position="1297"/>
    </location>
</feature>
<feature type="transmembrane region" description="Helical" evidence="2">
    <location>
        <begin position="238"/>
        <end position="257"/>
    </location>
</feature>
<feature type="transmembrane region" description="Helical" evidence="2">
    <location>
        <begin position="104"/>
        <end position="125"/>
    </location>
</feature>
<feature type="transmembrane region" description="Helical" evidence="2">
    <location>
        <begin position="1021"/>
        <end position="1041"/>
    </location>
</feature>
<feature type="transmembrane region" description="Helical" evidence="2">
    <location>
        <begin position="1712"/>
        <end position="1732"/>
    </location>
</feature>
<feature type="compositionally biased region" description="Low complexity" evidence="1">
    <location>
        <begin position="735"/>
        <end position="744"/>
    </location>
</feature>
<dbReference type="EMBL" id="JAPMOS010000004">
    <property type="protein sequence ID" value="KAJ4462159.1"/>
    <property type="molecule type" value="Genomic_DNA"/>
</dbReference>
<evidence type="ECO:0000256" key="1">
    <source>
        <dbReference type="SAM" id="MobiDB-lite"/>
    </source>
</evidence>
<comment type="caution">
    <text evidence="3">The sequence shown here is derived from an EMBL/GenBank/DDBJ whole genome shotgun (WGS) entry which is preliminary data.</text>
</comment>
<sequence length="1814" mass="194517">MSRASGSRVGSLASLKSMGGVSAGANFLQRLEKGYWDSTTLMLKGNDIYRILAIIFNVIEVFQLFGFVFVSKFEWADYICNFYDYFLSFLGIRKFLFMGTIPWLSLFCIAATMVLAVVTITTYLAHVLQKGEIIKRMSIVSFLRGAVLYTITIANIPVFTTPLDEISFYARIVLACVGVPLLITHAGFAIIMCFALNDSSYSSEGLFGRLHSRMHAHNLMLKMIMVTAFTVAPSSILLLKIVALVTALLLLINFIVFQPFYRRTMNMLWTGSTCPSPTRASCCSSSSGPSLISLVCVATLVPVFLLGMGLSALRLSALQPYASLDGLVTDLQRADLALQRQQAGPQGGSHLLAAGAGAMPHGLPVGGVVHRAIQTAQSMVAAPPTAVGNTDPGFPFPRLRRPFEAEIMLRSMVQYRNALVRQDKVLTFAKRYPAGTSLQVNMARQQLKSGRAGAPNVESGAVACVIVWLIGSSADLGEGGALQEKRVSRLEVEVAAVSALIEYFFSYVTFCFPQHPLVVLMRANYLFTIQSNPSEATTTHRQLEGAEVPFYLRPLSAKLGTTLRGSQTTDTNNMSFLQGVAFEQDYRLAERSRDIAHAQLTQFWKLLRRCLRQQRDRKAGQLPLWKLLSRATPRVLRSYAVFLERIYRVPEQARDYIELAEELEQETNPKPIAVVAYEPSLLSGRALLGPGGAVQPAALADEAALINSPGRGGARPPALGRTATQAEFAAQEGLSPAAGFSSARSGGGAFTGGDPEADLADAQEQQQQLQRQQQLALQRRAAQPRPESSESEADEEAGPGRIKAKAKGRERRWLHWSLQMTGLVLILGATVVAPVSTILIKGIDAEALLVNIAGAVRKFSINVLLGCLDLLQFNETRELTINLAWYSKSVTILMYRLNAEVMPFYAAQNDALHRAMAGISNATLPSAVTFAGTPNPEFANTPVNIYNPLTGNTTLRLARDALEDVLFAVRRLPFLAAEQPAVPILAQPEWATVMANADAMNGMLERMHLAWVDRLAATMQWVGWAFALSFGAITVLALAVLQLERAIRADAHQFCPAPPTHVFTSCLPCSSRGDGCLNMLRHMVVLLGAMAAHGVARQPAAKKRPVPAALDLSAGPPHEKNISPSDPRDASFATSMPPTPGSPQGSPLSGDREMPRFGPPLDPPAPAGLLARPAPGSMLLAPPQPAPSPPMDASGDGAETSLLVPLPSVRLLEAVRALGQAPGEDAVELGDLPIRGSIPPLSPLAIQQSAASPFGGPLLPEENPAIPDAELRSAVTPPPPSHTAATPSSPSLTPSATEGSVASESETCSLGAPSLEIPFDDGAVPGGAAPFGSTLPSVPSQEHLSAAEPPRPLSVSRRARATPQPRSLRHRYHSSSLEALAEAAHEEPQALAPGPAGGKGETVVVIPPDTGHHHHRRTSATKAAAGRLALLDVEEAERAIEQMPLFACSRREGFRQVGLHLICLSLFVIPPILMINQIFLDKELVLVGALSEIRLNRIGDLTVDARTLDHLANHDATPNATLYAAVQRRMAAEAADLWAKHQEILFGGNTTSYSVFSSGNQILYDAHYAPGCLRQVPEMCGLGPYANLTDQSYNFAMLEFVRRANRLAATAPLSPDPDDLEFIAQARVVAGDGGRGEAAESGRRTAHVHVHVHVHVLGFLVVVLAAVGGWAAAPGVLLQTSWFDLEGAGLKVKGYIRNEVTSALTWTMTLGIVTPVGVFVVPFSLLALYLIIRGRRYRKRIQKLSFLTAMVSVGAFSNGPSSHGRGHKQSRAAMGLPPSVSMAGGLAMSPSGLSMAGMGARMGSSVSRQARPYG</sequence>
<feature type="compositionally biased region" description="Low complexity" evidence="1">
    <location>
        <begin position="762"/>
        <end position="786"/>
    </location>
</feature>
<feature type="transmembrane region" description="Helical" evidence="2">
    <location>
        <begin position="168"/>
        <end position="196"/>
    </location>
</feature>
<feature type="transmembrane region" description="Helical" evidence="2">
    <location>
        <begin position="813"/>
        <end position="833"/>
    </location>
</feature>
<feature type="compositionally biased region" description="Polar residues" evidence="1">
    <location>
        <begin position="1132"/>
        <end position="1147"/>
    </location>
</feature>
<keyword evidence="2" id="KW-0472">Membrane</keyword>
<feature type="compositionally biased region" description="Polar residues" evidence="1">
    <location>
        <begin position="1298"/>
        <end position="1308"/>
    </location>
</feature>
<proteinExistence type="predicted"/>
<feature type="region of interest" description="Disordered" evidence="1">
    <location>
        <begin position="1109"/>
        <end position="1200"/>
    </location>
</feature>
<feature type="transmembrane region" description="Helical" evidence="2">
    <location>
        <begin position="291"/>
        <end position="313"/>
    </location>
</feature>
<feature type="compositionally biased region" description="Polar residues" evidence="1">
    <location>
        <begin position="1334"/>
        <end position="1343"/>
    </location>
</feature>
<keyword evidence="2" id="KW-0812">Transmembrane</keyword>
<feature type="region of interest" description="Disordered" evidence="1">
    <location>
        <begin position="732"/>
        <end position="806"/>
    </location>
</feature>
<keyword evidence="4" id="KW-1185">Reference proteome</keyword>
<feature type="region of interest" description="Disordered" evidence="1">
    <location>
        <begin position="1270"/>
        <end position="1372"/>
    </location>
</feature>
<feature type="compositionally biased region" description="Basic and acidic residues" evidence="1">
    <location>
        <begin position="1117"/>
        <end position="1129"/>
    </location>
</feature>
<evidence type="ECO:0000256" key="2">
    <source>
        <dbReference type="SAM" id="Phobius"/>
    </source>
</evidence>
<feature type="transmembrane region" description="Helical" evidence="2">
    <location>
        <begin position="48"/>
        <end position="70"/>
    </location>
</feature>
<dbReference type="PANTHER" id="PTHR13361">
    <property type="entry name" value="WW DOMAIN-BINDING PROTEIN 11"/>
    <property type="match status" value="1"/>
</dbReference>
<accession>A0ABQ8USQ1</accession>
<gene>
    <name evidence="3" type="ORF">PAPYR_1341</name>
</gene>
<feature type="transmembrane region" description="Helical" evidence="2">
    <location>
        <begin position="1652"/>
        <end position="1673"/>
    </location>
</feature>
<evidence type="ECO:0000313" key="3">
    <source>
        <dbReference type="EMBL" id="KAJ4462159.1"/>
    </source>
</evidence>
<protein>
    <submittedName>
        <fullName evidence="3">Uncharacterized protein</fullName>
    </submittedName>
</protein>
<dbReference type="Proteomes" id="UP001141327">
    <property type="component" value="Unassembled WGS sequence"/>
</dbReference>
<organism evidence="3 4">
    <name type="scientific">Paratrimastix pyriformis</name>
    <dbReference type="NCBI Taxonomy" id="342808"/>
    <lineage>
        <taxon>Eukaryota</taxon>
        <taxon>Metamonada</taxon>
        <taxon>Preaxostyla</taxon>
        <taxon>Paratrimastigidae</taxon>
        <taxon>Paratrimastix</taxon>
    </lineage>
</organism>
<name>A0ABQ8USQ1_9EUKA</name>
<feature type="transmembrane region" description="Helical" evidence="2">
    <location>
        <begin position="1457"/>
        <end position="1475"/>
    </location>
</feature>
<reference evidence="3" key="1">
    <citation type="journal article" date="2022" name="bioRxiv">
        <title>Genomics of Preaxostyla Flagellates Illuminates Evolutionary Transitions and the Path Towards Mitochondrial Loss.</title>
        <authorList>
            <person name="Novak L.V.F."/>
            <person name="Treitli S.C."/>
            <person name="Pyrih J."/>
            <person name="Halakuc P."/>
            <person name="Pipaliya S.V."/>
            <person name="Vacek V."/>
            <person name="Brzon O."/>
            <person name="Soukal P."/>
            <person name="Eme L."/>
            <person name="Dacks J.B."/>
            <person name="Karnkowska A."/>
            <person name="Elias M."/>
            <person name="Hampl V."/>
        </authorList>
    </citation>
    <scope>NUCLEOTIDE SEQUENCE</scope>
    <source>
        <strain evidence="3">RCP-MX</strain>
    </source>
</reference>
<dbReference type="PANTHER" id="PTHR13361:SF1">
    <property type="entry name" value="WW DOMAIN-BINDING PROTEIN 11"/>
    <property type="match status" value="1"/>
</dbReference>
<feature type="compositionally biased region" description="Pro residues" evidence="1">
    <location>
        <begin position="1157"/>
        <end position="1166"/>
    </location>
</feature>
<feature type="transmembrane region" description="Helical" evidence="2">
    <location>
        <begin position="137"/>
        <end position="156"/>
    </location>
</feature>
<keyword evidence="2" id="KW-1133">Transmembrane helix</keyword>
<evidence type="ECO:0000313" key="4">
    <source>
        <dbReference type="Proteomes" id="UP001141327"/>
    </source>
</evidence>